<keyword evidence="2" id="KW-1185">Reference proteome</keyword>
<organism evidence="1 2">
    <name type="scientific">Eumeta variegata</name>
    <name type="common">Bagworm moth</name>
    <name type="synonym">Eumeta japonica</name>
    <dbReference type="NCBI Taxonomy" id="151549"/>
    <lineage>
        <taxon>Eukaryota</taxon>
        <taxon>Metazoa</taxon>
        <taxon>Ecdysozoa</taxon>
        <taxon>Arthropoda</taxon>
        <taxon>Hexapoda</taxon>
        <taxon>Insecta</taxon>
        <taxon>Pterygota</taxon>
        <taxon>Neoptera</taxon>
        <taxon>Endopterygota</taxon>
        <taxon>Lepidoptera</taxon>
        <taxon>Glossata</taxon>
        <taxon>Ditrysia</taxon>
        <taxon>Tineoidea</taxon>
        <taxon>Psychidae</taxon>
        <taxon>Oiketicinae</taxon>
        <taxon>Eumeta</taxon>
    </lineage>
</organism>
<dbReference type="EMBL" id="BGZK01001571">
    <property type="protein sequence ID" value="GBP82569.1"/>
    <property type="molecule type" value="Genomic_DNA"/>
</dbReference>
<name>A0A4C1Z6M8_EUMVA</name>
<dbReference type="Proteomes" id="UP000299102">
    <property type="component" value="Unassembled WGS sequence"/>
</dbReference>
<evidence type="ECO:0000313" key="2">
    <source>
        <dbReference type="Proteomes" id="UP000299102"/>
    </source>
</evidence>
<gene>
    <name evidence="1" type="ORF">EVAR_87815_1</name>
</gene>
<comment type="caution">
    <text evidence="1">The sequence shown here is derived from an EMBL/GenBank/DDBJ whole genome shotgun (WGS) entry which is preliminary data.</text>
</comment>
<proteinExistence type="predicted"/>
<accession>A0A4C1Z6M8</accession>
<reference evidence="1 2" key="1">
    <citation type="journal article" date="2019" name="Commun. Biol.">
        <title>The bagworm genome reveals a unique fibroin gene that provides high tensile strength.</title>
        <authorList>
            <person name="Kono N."/>
            <person name="Nakamura H."/>
            <person name="Ohtoshi R."/>
            <person name="Tomita M."/>
            <person name="Numata K."/>
            <person name="Arakawa K."/>
        </authorList>
    </citation>
    <scope>NUCLEOTIDE SEQUENCE [LARGE SCALE GENOMIC DNA]</scope>
</reference>
<evidence type="ECO:0000313" key="1">
    <source>
        <dbReference type="EMBL" id="GBP82569.1"/>
    </source>
</evidence>
<sequence>MMMFILAGIGATTVFLITLDSLWSSLEMITSYLMPYFQPGEVQSLTARFGSWAAVLHSIQYRSAIDSDPGLDFDAHTGPGVHRFYTWTPRTITDRRKARRNSNSQFYLTSKRLDRAQQSPQCSNVTAP</sequence>
<protein>
    <submittedName>
        <fullName evidence="1">Uncharacterized protein</fullName>
    </submittedName>
</protein>
<dbReference type="AlphaFoldDB" id="A0A4C1Z6M8"/>
<dbReference type="OrthoDB" id="5545019at2759"/>